<dbReference type="InterPro" id="IPR002048">
    <property type="entry name" value="EF_hand_dom"/>
</dbReference>
<evidence type="ECO:0000313" key="6">
    <source>
        <dbReference type="Proteomes" id="UP000751190"/>
    </source>
</evidence>
<comment type="caution">
    <text evidence="5">The sequence shown here is derived from an EMBL/GenBank/DDBJ whole genome shotgun (WGS) entry which is preliminary data.</text>
</comment>
<dbReference type="EMBL" id="JAGTXO010000015">
    <property type="protein sequence ID" value="KAG8463797.1"/>
    <property type="molecule type" value="Genomic_DNA"/>
</dbReference>
<feature type="domain" description="EF-hand" evidence="4">
    <location>
        <begin position="1432"/>
        <end position="1467"/>
    </location>
</feature>
<feature type="region of interest" description="Disordered" evidence="2">
    <location>
        <begin position="489"/>
        <end position="518"/>
    </location>
</feature>
<dbReference type="SUPFAM" id="SSF47473">
    <property type="entry name" value="EF-hand"/>
    <property type="match status" value="1"/>
</dbReference>
<keyword evidence="6" id="KW-1185">Reference proteome</keyword>
<feature type="transmembrane region" description="Helical" evidence="3">
    <location>
        <begin position="1122"/>
        <end position="1145"/>
    </location>
</feature>
<sequence length="1578" mass="170647">MGVACSRPAAPAVAPSVAQQALLAPATVSSDAPAAAEPALPPMPSSARMEVMNAEEAARIVMEARNDPARTAIVHRRIVRLLSLVCCMGLLASSLTVFHLPVSSIRIEREWDANRPLLIEVHACDVAVEPAPASAAPTIVFNGLASGTALLKWITSQRGASHGRVLVEGLQTRSTTSCARLPFLSCSTACRIVVRVPDGVEPRELHVSQDLEDKSPIVQLRLRDVSLRTLRVRGAAGMVTWSSAGPSIAVHAARTTFLAGVLVNLVAGDFRCDECAISADAQVQVISTSGSVTIDSALLPSAADPAGALPSSLRLALRQPMDYACIAAEAPTRIDEPDEPWALCEGEYHAKGTFALFDADRDAFVNRQELLDGLGAIPICCGAANCPYAGWCDPFSWTLFPSVVDSPSDSGLTGRADVLTNAAFLARLRARNLTNLVPRCARLYTLRLRTGAEPEATNAPPAPYWGPIVSEGGQVSVVLRAPPAESTWTSSRALPAARRPRSSTAFPPRTALGENGSATFSAPAGRYGGIRMLHDDARRLREEVGAEYGDATSVGSAFIIFDVPAAPGIPRSLWVYSPLPVYFILPPATLAHLSLGSMVPKLVRYRVRFHDSACAPAQTDYVPVNASCAASYQPEALGHDAECEDVRYADHDARLAAVHDGLARAIKSNGLDARRPRGDVLLVLPDQRPESHWWEFLPRGADYALAQVTRADYGSAGESTVEGQVLMSHFSAPQLSATVHAAVLMSLLASFVVALFAQAALYVAAREVMRTAWKDKRSKQRMFRKFGLVSLPTDGVESQRPADAAGPAGGGGGDGAAAPAAADGADGAERERLKVIEPTFSVFEVPLVFISTLFVEPLQRQYIDSVKAFIRDRCHVDRPPPPPWVRKLADQLERARRFALRIAEPAASAAAAAADAPRAGSIDGAAGEPLPPTEAKSSMVMADLVFQYELYCFQRGLEVVSSREALQRSLIRHFNCRVHASSAVLYVGCRWKYADEAAGASASRIVANLRPSRPELSPSMLFDDYKKTIGAFLNEHLVVDRQPTSSVLAERPERDGSRTFGAELSAFCAAHERREPSNVAVLYELANRGITITKLRKRTVYGLRLDEAATNMLSSDRTVVEVLTVLFHFVLMFMPGLLILCVALFSQEVFAHTTATRMPLMWQHYFAIQEPERSFFTGAFFSAHGPQLAAAVRVEVFELCVFGAATLLHMVIHYMDSRAVLPRLFQRLYGVIFWVHTMALLLHVSLTASWCLLAAVLDPTHFLPTGTAIVVAIIVVSTTRRQLGAAAGRLRLALTHGFEQRLQKVLHRALELGLAAQLKAQKAEVLEIGLSANQLLLPDGGSLLNDGAAGLLTPRQAQGAEKDRKSATTEAALKGTGDAQGEAARRDTAQKLLPSDVFNMLAKGSKSSKSGLETALDVAEFEALFDKLDLDISRARREQLFAYMDMSGDGRISQKEFEDGWDFLVTLLVEEAVDSAGVSPGQITLSIAGLIVWLLFLFAFIFLAIQGWFRAGSFESAIQSMFIGVTGFLTQRLRSRTKAERSDEGEFRQYVKNFVISGTKGNDEFDDNYTQDKDGARR</sequence>
<organism evidence="5 6">
    <name type="scientific">Diacronema lutheri</name>
    <name type="common">Unicellular marine alga</name>
    <name type="synonym">Monochrysis lutheri</name>
    <dbReference type="NCBI Taxonomy" id="2081491"/>
    <lineage>
        <taxon>Eukaryota</taxon>
        <taxon>Haptista</taxon>
        <taxon>Haptophyta</taxon>
        <taxon>Pavlovophyceae</taxon>
        <taxon>Pavlovales</taxon>
        <taxon>Pavlovaceae</taxon>
        <taxon>Diacronema</taxon>
    </lineage>
</organism>
<feature type="region of interest" description="Disordered" evidence="2">
    <location>
        <begin position="1355"/>
        <end position="1384"/>
    </location>
</feature>
<dbReference type="InterPro" id="IPR011992">
    <property type="entry name" value="EF-hand-dom_pair"/>
</dbReference>
<reference evidence="5" key="1">
    <citation type="submission" date="2021-05" db="EMBL/GenBank/DDBJ databases">
        <title>The genome of the haptophyte Pavlova lutheri (Diacronema luteri, Pavlovales) - a model for lipid biosynthesis in eukaryotic algae.</title>
        <authorList>
            <person name="Hulatt C.J."/>
            <person name="Posewitz M.C."/>
        </authorList>
    </citation>
    <scope>NUCLEOTIDE SEQUENCE</scope>
    <source>
        <strain evidence="5">NIVA-4/92</strain>
    </source>
</reference>
<feature type="region of interest" description="Disordered" evidence="2">
    <location>
        <begin position="1558"/>
        <end position="1578"/>
    </location>
</feature>
<dbReference type="GO" id="GO:0005509">
    <property type="term" value="F:calcium ion binding"/>
    <property type="evidence" value="ECO:0007669"/>
    <property type="project" value="InterPro"/>
</dbReference>
<keyword evidence="3" id="KW-0812">Transmembrane</keyword>
<proteinExistence type="predicted"/>
<evidence type="ECO:0000256" key="2">
    <source>
        <dbReference type="SAM" id="MobiDB-lite"/>
    </source>
</evidence>
<keyword evidence="3" id="KW-0472">Membrane</keyword>
<feature type="region of interest" description="Disordered" evidence="2">
    <location>
        <begin position="794"/>
        <end position="824"/>
    </location>
</feature>
<dbReference type="OMA" id="MECARIC"/>
<dbReference type="OrthoDB" id="10678490at2759"/>
<dbReference type="PROSITE" id="PS00018">
    <property type="entry name" value="EF_HAND_1"/>
    <property type="match status" value="1"/>
</dbReference>
<evidence type="ECO:0000313" key="5">
    <source>
        <dbReference type="EMBL" id="KAG8463797.1"/>
    </source>
</evidence>
<name>A0A8J5XH00_DIALT</name>
<dbReference type="Gene3D" id="1.10.238.10">
    <property type="entry name" value="EF-hand"/>
    <property type="match status" value="1"/>
</dbReference>
<feature type="transmembrane region" description="Helical" evidence="3">
    <location>
        <begin position="1483"/>
        <end position="1505"/>
    </location>
</feature>
<keyword evidence="3" id="KW-1133">Transmembrane helix</keyword>
<keyword evidence="1" id="KW-0106">Calcium</keyword>
<feature type="transmembrane region" description="Helical" evidence="3">
    <location>
        <begin position="1228"/>
        <end position="1256"/>
    </location>
</feature>
<evidence type="ECO:0000259" key="4">
    <source>
        <dbReference type="PROSITE" id="PS50222"/>
    </source>
</evidence>
<feature type="transmembrane region" description="Helical" evidence="3">
    <location>
        <begin position="1196"/>
        <end position="1216"/>
    </location>
</feature>
<feature type="transmembrane region" description="Helical" evidence="3">
    <location>
        <begin position="741"/>
        <end position="764"/>
    </location>
</feature>
<evidence type="ECO:0000256" key="3">
    <source>
        <dbReference type="SAM" id="Phobius"/>
    </source>
</evidence>
<gene>
    <name evidence="5" type="ORF">KFE25_004070</name>
</gene>
<feature type="transmembrane region" description="Helical" evidence="3">
    <location>
        <begin position="78"/>
        <end position="100"/>
    </location>
</feature>
<dbReference type="PROSITE" id="PS50222">
    <property type="entry name" value="EF_HAND_2"/>
    <property type="match status" value="1"/>
</dbReference>
<feature type="transmembrane region" description="Helical" evidence="3">
    <location>
        <begin position="1262"/>
        <end position="1279"/>
    </location>
</feature>
<dbReference type="Proteomes" id="UP000751190">
    <property type="component" value="Unassembled WGS sequence"/>
</dbReference>
<dbReference type="InterPro" id="IPR018247">
    <property type="entry name" value="EF_Hand_1_Ca_BS"/>
</dbReference>
<evidence type="ECO:0000256" key="1">
    <source>
        <dbReference type="ARBA" id="ARBA00022837"/>
    </source>
</evidence>
<feature type="compositionally biased region" description="Low complexity" evidence="2">
    <location>
        <begin position="489"/>
        <end position="510"/>
    </location>
</feature>
<protein>
    <recommendedName>
        <fullName evidence="4">EF-hand domain-containing protein</fullName>
    </recommendedName>
</protein>
<accession>A0A8J5XH00</accession>